<comment type="caution">
    <text evidence="1">The sequence shown here is derived from an EMBL/GenBank/DDBJ whole genome shotgun (WGS) entry which is preliminary data.</text>
</comment>
<dbReference type="EMBL" id="JAXIVS010000004">
    <property type="protein sequence ID" value="MDY7227793.1"/>
    <property type="molecule type" value="Genomic_DNA"/>
</dbReference>
<evidence type="ECO:0000313" key="1">
    <source>
        <dbReference type="EMBL" id="MDY7227793.1"/>
    </source>
</evidence>
<evidence type="ECO:0000313" key="2">
    <source>
        <dbReference type="Proteomes" id="UP001291309"/>
    </source>
</evidence>
<proteinExistence type="predicted"/>
<organism evidence="1 2">
    <name type="scientific">Hyalangium rubrum</name>
    <dbReference type="NCBI Taxonomy" id="3103134"/>
    <lineage>
        <taxon>Bacteria</taxon>
        <taxon>Pseudomonadati</taxon>
        <taxon>Myxococcota</taxon>
        <taxon>Myxococcia</taxon>
        <taxon>Myxococcales</taxon>
        <taxon>Cystobacterineae</taxon>
        <taxon>Archangiaceae</taxon>
        <taxon>Hyalangium</taxon>
    </lineage>
</organism>
<dbReference type="RefSeq" id="WP_321546504.1">
    <property type="nucleotide sequence ID" value="NZ_JAXIVS010000004.1"/>
</dbReference>
<evidence type="ECO:0008006" key="3">
    <source>
        <dbReference type="Google" id="ProtNLM"/>
    </source>
</evidence>
<name>A0ABU5H2V6_9BACT</name>
<keyword evidence="2" id="KW-1185">Reference proteome</keyword>
<sequence length="116" mass="12897">MFNDDRDARTRMNVEGLQSALRDAQRDLAELSGQVRLQRKVIEKLVQFVGDTGDAGKALLQEKEVRELLHLQPEQAGSGRVIGKLRCTQCSSVVDDKEGVTNEVCQWCGAQLVSVR</sequence>
<reference evidence="1 2" key="1">
    <citation type="submission" date="2023-12" db="EMBL/GenBank/DDBJ databases">
        <title>the genome sequence of Hyalangium sp. s54d21.</title>
        <authorList>
            <person name="Zhang X."/>
        </authorList>
    </citation>
    <scope>NUCLEOTIDE SEQUENCE [LARGE SCALE GENOMIC DNA]</scope>
    <source>
        <strain evidence="2">s54d21</strain>
    </source>
</reference>
<gene>
    <name evidence="1" type="ORF">SYV04_15365</name>
</gene>
<dbReference type="Proteomes" id="UP001291309">
    <property type="component" value="Unassembled WGS sequence"/>
</dbReference>
<protein>
    <recommendedName>
        <fullName evidence="3">Zinc ribbon domain-containing protein</fullName>
    </recommendedName>
</protein>
<accession>A0ABU5H2V6</accession>